<accession>A0A5B8Y2W1</accession>
<name>A0A4Y6PR93_PERCE</name>
<feature type="domain" description="N-acetyltransferase" evidence="3">
    <location>
        <begin position="3"/>
        <end position="171"/>
    </location>
</feature>
<evidence type="ECO:0000256" key="1">
    <source>
        <dbReference type="ARBA" id="ARBA00022679"/>
    </source>
</evidence>
<dbReference type="GO" id="GO:0016747">
    <property type="term" value="F:acyltransferase activity, transferring groups other than amino-acyl groups"/>
    <property type="evidence" value="ECO:0007669"/>
    <property type="project" value="InterPro"/>
</dbReference>
<dbReference type="PANTHER" id="PTHR43877">
    <property type="entry name" value="AMINOALKYLPHOSPHONATE N-ACETYLTRANSFERASE-RELATED-RELATED"/>
    <property type="match status" value="1"/>
</dbReference>
<gene>
    <name evidence="4" type="ORF">FIV42_08370</name>
</gene>
<evidence type="ECO:0000256" key="2">
    <source>
        <dbReference type="ARBA" id="ARBA00023315"/>
    </source>
</evidence>
<protein>
    <submittedName>
        <fullName evidence="4">GNAT family N-acetyltransferase</fullName>
    </submittedName>
</protein>
<evidence type="ECO:0000259" key="3">
    <source>
        <dbReference type="PROSITE" id="PS51186"/>
    </source>
</evidence>
<sequence>MNPTLRQADVDDARGIARVHVAAWRAAYRGQLPDDLLDNLSVDARTARWKKLLSDPSGGTRAFVAVDDGEVCGFVAFGRSRDADVDTRSVGEVFAIYVHPYAWRHGIGRALLTIATNELEREGFDEATLWVLETNEPAKRFYESQGWEDDGGRKVDERPNATFREMRYRVALD</sequence>
<proteinExistence type="predicted"/>
<dbReference type="PROSITE" id="PS51186">
    <property type="entry name" value="GNAT"/>
    <property type="match status" value="1"/>
</dbReference>
<dbReference type="InterPro" id="IPR016181">
    <property type="entry name" value="Acyl_CoA_acyltransferase"/>
</dbReference>
<keyword evidence="1 4" id="KW-0808">Transferase</keyword>
<dbReference type="InterPro" id="IPR000182">
    <property type="entry name" value="GNAT_dom"/>
</dbReference>
<evidence type="ECO:0000313" key="4">
    <source>
        <dbReference type="EMBL" id="QDG50743.1"/>
    </source>
</evidence>
<reference evidence="4 5" key="1">
    <citation type="submission" date="2019-06" db="EMBL/GenBank/DDBJ databases">
        <title>Persicimonas caeni gen. nov., sp. nov., a predatory bacterium isolated from solar saltern.</title>
        <authorList>
            <person name="Wang S."/>
        </authorList>
    </citation>
    <scope>NUCLEOTIDE SEQUENCE [LARGE SCALE GENOMIC DNA]</scope>
    <source>
        <strain evidence="4 5">YN101</strain>
    </source>
</reference>
<dbReference type="CDD" id="cd04301">
    <property type="entry name" value="NAT_SF"/>
    <property type="match status" value="1"/>
</dbReference>
<keyword evidence="2" id="KW-0012">Acyltransferase</keyword>
<evidence type="ECO:0000313" key="5">
    <source>
        <dbReference type="Proteomes" id="UP000315995"/>
    </source>
</evidence>
<keyword evidence="5" id="KW-1185">Reference proteome</keyword>
<dbReference type="Pfam" id="PF00583">
    <property type="entry name" value="Acetyltransf_1"/>
    <property type="match status" value="1"/>
</dbReference>
<dbReference type="Gene3D" id="3.40.630.30">
    <property type="match status" value="1"/>
</dbReference>
<dbReference type="Proteomes" id="UP000315995">
    <property type="component" value="Chromosome"/>
</dbReference>
<dbReference type="InterPro" id="IPR050832">
    <property type="entry name" value="Bact_Acetyltransf"/>
</dbReference>
<dbReference type="OrthoDB" id="8595358at2"/>
<organism evidence="4 5">
    <name type="scientific">Persicimonas caeni</name>
    <dbReference type="NCBI Taxonomy" id="2292766"/>
    <lineage>
        <taxon>Bacteria</taxon>
        <taxon>Deltaproteobacteria</taxon>
        <taxon>Bradymonadales</taxon>
        <taxon>Bradymonadaceae</taxon>
        <taxon>Persicimonas</taxon>
    </lineage>
</organism>
<dbReference type="AlphaFoldDB" id="A0A4Y6PR93"/>
<dbReference type="SUPFAM" id="SSF55729">
    <property type="entry name" value="Acyl-CoA N-acyltransferases (Nat)"/>
    <property type="match status" value="1"/>
</dbReference>
<accession>A0A4Y6PR93</accession>
<dbReference type="EMBL" id="CP041186">
    <property type="protein sequence ID" value="QDG50743.1"/>
    <property type="molecule type" value="Genomic_DNA"/>
</dbReference>